<evidence type="ECO:0000313" key="4">
    <source>
        <dbReference type="EMBL" id="BCU55714.1"/>
    </source>
</evidence>
<gene>
    <name evidence="4" type="ORF">ENKO_23080</name>
</gene>
<dbReference type="RefSeq" id="WP_088221872.1">
    <property type="nucleotide sequence ID" value="NZ_AP024590.1"/>
</dbReference>
<accession>A0AA86IQK6</accession>
<protein>
    <submittedName>
        <fullName evidence="4">N-acetyltransferase GCN5</fullName>
    </submittedName>
</protein>
<dbReference type="SUPFAM" id="SSF55729">
    <property type="entry name" value="Acyl-CoA N-acyltransferases (Nat)"/>
    <property type="match status" value="1"/>
</dbReference>
<name>A0AA86IQK6_9ENTR</name>
<dbReference type="InterPro" id="IPR050832">
    <property type="entry name" value="Bact_Acetyltransf"/>
</dbReference>
<evidence type="ECO:0000259" key="3">
    <source>
        <dbReference type="PROSITE" id="PS51186"/>
    </source>
</evidence>
<dbReference type="Proteomes" id="UP000682928">
    <property type="component" value="Chromosome"/>
</dbReference>
<dbReference type="InterPro" id="IPR000182">
    <property type="entry name" value="GNAT_dom"/>
</dbReference>
<dbReference type="Pfam" id="PF13508">
    <property type="entry name" value="Acetyltransf_7"/>
    <property type="match status" value="1"/>
</dbReference>
<evidence type="ECO:0000313" key="5">
    <source>
        <dbReference type="Proteomes" id="UP000682928"/>
    </source>
</evidence>
<sequence>MTTPFHCRPLGCDDILLRMEELCDVLEDCVRGGASVSFMLPITRDVARGFWQGVAESVARGERALLIAEDAATGIIGTAQIILDQPPNQPHRADVAKVLVHQSARRQGVARLLMDKLDGIAKENGKTLLVLDTATGSDAEIFYARCGWQRVGEIPGYALMPDGTVTGTTIFYKNLTFRAI</sequence>
<dbReference type="PROSITE" id="PS51186">
    <property type="entry name" value="GNAT"/>
    <property type="match status" value="1"/>
</dbReference>
<keyword evidence="1" id="KW-0808">Transferase</keyword>
<evidence type="ECO:0000256" key="2">
    <source>
        <dbReference type="ARBA" id="ARBA00023315"/>
    </source>
</evidence>
<keyword evidence="2" id="KW-0012">Acyltransferase</keyword>
<dbReference type="PANTHER" id="PTHR43877">
    <property type="entry name" value="AMINOALKYLPHOSPHONATE N-ACETYLTRANSFERASE-RELATED-RELATED"/>
    <property type="match status" value="1"/>
</dbReference>
<dbReference type="Gene3D" id="3.40.630.30">
    <property type="match status" value="1"/>
</dbReference>
<reference evidence="4" key="1">
    <citation type="submission" date="2021-04" db="EMBL/GenBank/DDBJ databases">
        <title>Difference and commonality of drug resistance evolution in various bacteria. and drug sensitivity profiles.</title>
        <authorList>
            <person name="Maeda T."/>
            <person name="Shibai A."/>
            <person name="Kawada K."/>
            <person name="Kotani H."/>
            <person name="Tarusawa Y."/>
            <person name="Tanabe K."/>
            <person name="Furusawa C."/>
        </authorList>
    </citation>
    <scope>NUCLEOTIDE SEQUENCE</scope>
    <source>
        <strain evidence="4">JCM 8580</strain>
    </source>
</reference>
<dbReference type="PANTHER" id="PTHR43877:SF2">
    <property type="entry name" value="AMINOALKYLPHOSPHONATE N-ACETYLTRANSFERASE-RELATED"/>
    <property type="match status" value="1"/>
</dbReference>
<organism evidence="4 5">
    <name type="scientific">Enterobacter kobei</name>
    <dbReference type="NCBI Taxonomy" id="208224"/>
    <lineage>
        <taxon>Bacteria</taxon>
        <taxon>Pseudomonadati</taxon>
        <taxon>Pseudomonadota</taxon>
        <taxon>Gammaproteobacteria</taxon>
        <taxon>Enterobacterales</taxon>
        <taxon>Enterobacteriaceae</taxon>
        <taxon>Enterobacter</taxon>
        <taxon>Enterobacter cloacae complex</taxon>
    </lineage>
</organism>
<feature type="domain" description="N-acetyltransferase" evidence="3">
    <location>
        <begin position="20"/>
        <end position="176"/>
    </location>
</feature>
<dbReference type="GO" id="GO:0016747">
    <property type="term" value="F:acyltransferase activity, transferring groups other than amino-acyl groups"/>
    <property type="evidence" value="ECO:0007669"/>
    <property type="project" value="InterPro"/>
</dbReference>
<dbReference type="CDD" id="cd04301">
    <property type="entry name" value="NAT_SF"/>
    <property type="match status" value="1"/>
</dbReference>
<dbReference type="AlphaFoldDB" id="A0AA86IQK6"/>
<dbReference type="InterPro" id="IPR016181">
    <property type="entry name" value="Acyl_CoA_acyltransferase"/>
</dbReference>
<proteinExistence type="predicted"/>
<evidence type="ECO:0000256" key="1">
    <source>
        <dbReference type="ARBA" id="ARBA00022679"/>
    </source>
</evidence>
<dbReference type="EMBL" id="AP024590">
    <property type="protein sequence ID" value="BCU55714.1"/>
    <property type="molecule type" value="Genomic_DNA"/>
</dbReference>